<name>A0A5M3N1X5_CONPW</name>
<evidence type="ECO:0008006" key="3">
    <source>
        <dbReference type="Google" id="ProtNLM"/>
    </source>
</evidence>
<evidence type="ECO:0000313" key="2">
    <source>
        <dbReference type="Proteomes" id="UP000053558"/>
    </source>
</evidence>
<proteinExistence type="predicted"/>
<gene>
    <name evidence="1" type="ORF">CONPUDRAFT_118019</name>
</gene>
<protein>
    <recommendedName>
        <fullName evidence="3">Metallo-beta-lactamase domain-containing protein</fullName>
    </recommendedName>
</protein>
<dbReference type="Gene3D" id="3.60.15.10">
    <property type="entry name" value="Ribonuclease Z/Hydroxyacylglutathione hydrolase-like"/>
    <property type="match status" value="1"/>
</dbReference>
<dbReference type="PANTHER" id="PTHR46018">
    <property type="entry name" value="ZINC PHOSPHODIESTERASE ELAC PROTEIN 1"/>
    <property type="match status" value="1"/>
</dbReference>
<accession>A0A5M3N1X5</accession>
<dbReference type="Proteomes" id="UP000053558">
    <property type="component" value="Unassembled WGS sequence"/>
</dbReference>
<dbReference type="KEGG" id="cput:CONPUDRAFT_118019"/>
<sequence length="272" mass="30455">MHADHVMGIITLLRNVLFPPRIPLPDPSTIRAAPPFELYGPAGLRQFVRTIFNLTCTRTSERFVVHELLTPKDDLTPCNTEVLHPNECIGEDIVCSEDGIWHEFYSQRGSMSSIVVDAGPISHRDPCLGYVFREAEGSRRKVVVLGDTYDASAIIPLAKSPNLLVHEATDAYIPRDVDPSVKRKKEVVEEKILARGHSTPVIAGQFAKEVEAEQLVLNHIGSRHPAPHFPYRRGDVRLAVMNEFERQASEAWGMGKAKVAYDYMRITIPVPK</sequence>
<dbReference type="InterPro" id="IPR036866">
    <property type="entry name" value="RibonucZ/Hydroxyglut_hydro"/>
</dbReference>
<dbReference type="AlphaFoldDB" id="A0A5M3N1X5"/>
<comment type="caution">
    <text evidence="1">The sequence shown here is derived from an EMBL/GenBank/DDBJ whole genome shotgun (WGS) entry which is preliminary data.</text>
</comment>
<dbReference type="EMBL" id="JH711574">
    <property type="protein sequence ID" value="EIW85277.1"/>
    <property type="molecule type" value="Genomic_DNA"/>
</dbReference>
<dbReference type="OrthoDB" id="527344at2759"/>
<dbReference type="SUPFAM" id="SSF56281">
    <property type="entry name" value="Metallo-hydrolase/oxidoreductase"/>
    <property type="match status" value="1"/>
</dbReference>
<dbReference type="PANTHER" id="PTHR46018:SF2">
    <property type="entry name" value="ZINC PHOSPHODIESTERASE ELAC PROTEIN 1"/>
    <property type="match status" value="1"/>
</dbReference>
<dbReference type="GO" id="GO:0042781">
    <property type="term" value="F:3'-tRNA processing endoribonuclease activity"/>
    <property type="evidence" value="ECO:0007669"/>
    <property type="project" value="TreeGrafter"/>
</dbReference>
<keyword evidence="2" id="KW-1185">Reference proteome</keyword>
<dbReference type="OMA" id="MHADHVM"/>
<evidence type="ECO:0000313" key="1">
    <source>
        <dbReference type="EMBL" id="EIW85277.1"/>
    </source>
</evidence>
<dbReference type="GO" id="GO:0005634">
    <property type="term" value="C:nucleus"/>
    <property type="evidence" value="ECO:0007669"/>
    <property type="project" value="TreeGrafter"/>
</dbReference>
<reference evidence="2" key="1">
    <citation type="journal article" date="2012" name="Science">
        <title>The Paleozoic origin of enzymatic lignin decomposition reconstructed from 31 fungal genomes.</title>
        <authorList>
            <person name="Floudas D."/>
            <person name="Binder M."/>
            <person name="Riley R."/>
            <person name="Barry K."/>
            <person name="Blanchette R.A."/>
            <person name="Henrissat B."/>
            <person name="Martinez A.T."/>
            <person name="Otillar R."/>
            <person name="Spatafora J.W."/>
            <person name="Yadav J.S."/>
            <person name="Aerts A."/>
            <person name="Benoit I."/>
            <person name="Boyd A."/>
            <person name="Carlson A."/>
            <person name="Copeland A."/>
            <person name="Coutinho P.M."/>
            <person name="de Vries R.P."/>
            <person name="Ferreira P."/>
            <person name="Findley K."/>
            <person name="Foster B."/>
            <person name="Gaskell J."/>
            <person name="Glotzer D."/>
            <person name="Gorecki P."/>
            <person name="Heitman J."/>
            <person name="Hesse C."/>
            <person name="Hori C."/>
            <person name="Igarashi K."/>
            <person name="Jurgens J.A."/>
            <person name="Kallen N."/>
            <person name="Kersten P."/>
            <person name="Kohler A."/>
            <person name="Kuees U."/>
            <person name="Kumar T.K.A."/>
            <person name="Kuo A."/>
            <person name="LaButti K."/>
            <person name="Larrondo L.F."/>
            <person name="Lindquist E."/>
            <person name="Ling A."/>
            <person name="Lombard V."/>
            <person name="Lucas S."/>
            <person name="Lundell T."/>
            <person name="Martin R."/>
            <person name="McLaughlin D.J."/>
            <person name="Morgenstern I."/>
            <person name="Morin E."/>
            <person name="Murat C."/>
            <person name="Nagy L.G."/>
            <person name="Nolan M."/>
            <person name="Ohm R.A."/>
            <person name="Patyshakuliyeva A."/>
            <person name="Rokas A."/>
            <person name="Ruiz-Duenas F.J."/>
            <person name="Sabat G."/>
            <person name="Salamov A."/>
            <person name="Samejima M."/>
            <person name="Schmutz J."/>
            <person name="Slot J.C."/>
            <person name="St John F."/>
            <person name="Stenlid J."/>
            <person name="Sun H."/>
            <person name="Sun S."/>
            <person name="Syed K."/>
            <person name="Tsang A."/>
            <person name="Wiebenga A."/>
            <person name="Young D."/>
            <person name="Pisabarro A."/>
            <person name="Eastwood D.C."/>
            <person name="Martin F."/>
            <person name="Cullen D."/>
            <person name="Grigoriev I.V."/>
            <person name="Hibbett D.S."/>
        </authorList>
    </citation>
    <scope>NUCLEOTIDE SEQUENCE [LARGE SCALE GENOMIC DNA]</scope>
    <source>
        <strain evidence="2">RWD-64-598 SS2</strain>
    </source>
</reference>
<organism evidence="1 2">
    <name type="scientific">Coniophora puteana (strain RWD-64-598)</name>
    <name type="common">Brown rot fungus</name>
    <dbReference type="NCBI Taxonomy" id="741705"/>
    <lineage>
        <taxon>Eukaryota</taxon>
        <taxon>Fungi</taxon>
        <taxon>Dikarya</taxon>
        <taxon>Basidiomycota</taxon>
        <taxon>Agaricomycotina</taxon>
        <taxon>Agaricomycetes</taxon>
        <taxon>Agaricomycetidae</taxon>
        <taxon>Boletales</taxon>
        <taxon>Coniophorineae</taxon>
        <taxon>Coniophoraceae</taxon>
        <taxon>Coniophora</taxon>
    </lineage>
</organism>
<dbReference type="RefSeq" id="XP_007764813.1">
    <property type="nucleotide sequence ID" value="XM_007766623.1"/>
</dbReference>
<dbReference type="GeneID" id="19199356"/>